<name>A0A8W8JQE5_MAGGI</name>
<keyword evidence="1" id="KW-1015">Disulfide bond</keyword>
<dbReference type="PROSITE" id="PS00022">
    <property type="entry name" value="EGF_1"/>
    <property type="match status" value="1"/>
</dbReference>
<dbReference type="Proteomes" id="UP000005408">
    <property type="component" value="Unassembled WGS sequence"/>
</dbReference>
<dbReference type="PANTHER" id="PTHR24046">
    <property type="entry name" value="SIGNAL PEPTIDE, CUB AND EGF-LIKE DOMAIN-CONTAINING"/>
    <property type="match status" value="1"/>
</dbReference>
<keyword evidence="1" id="KW-0245">EGF-like domain</keyword>
<dbReference type="PANTHER" id="PTHR24046:SF5">
    <property type="entry name" value="EGF-LIKE DOMAIN-CONTAINING PROTEIN"/>
    <property type="match status" value="1"/>
</dbReference>
<evidence type="ECO:0000259" key="3">
    <source>
        <dbReference type="PROSITE" id="PS50026"/>
    </source>
</evidence>
<evidence type="ECO:0000256" key="1">
    <source>
        <dbReference type="PROSITE-ProRule" id="PRU00076"/>
    </source>
</evidence>
<proteinExistence type="predicted"/>
<dbReference type="InterPro" id="IPR011641">
    <property type="entry name" value="Tyr-kin_ephrin_A/B_rcpt-like"/>
</dbReference>
<evidence type="ECO:0000313" key="4">
    <source>
        <dbReference type="EnsemblMetazoa" id="G2048.1:cds"/>
    </source>
</evidence>
<feature type="transmembrane region" description="Helical" evidence="2">
    <location>
        <begin position="1151"/>
        <end position="1177"/>
    </location>
</feature>
<dbReference type="SMART" id="SM01411">
    <property type="entry name" value="Ephrin_rec_like"/>
    <property type="match status" value="16"/>
</dbReference>
<comment type="caution">
    <text evidence="1">Lacks conserved residue(s) required for the propagation of feature annotation.</text>
</comment>
<evidence type="ECO:0000313" key="5">
    <source>
        <dbReference type="Proteomes" id="UP000005408"/>
    </source>
</evidence>
<dbReference type="CDD" id="cd12087">
    <property type="entry name" value="TM_EGFR-like"/>
    <property type="match status" value="1"/>
</dbReference>
<reference evidence="4" key="1">
    <citation type="submission" date="2022-08" db="UniProtKB">
        <authorList>
            <consortium name="EnsemblMetazoa"/>
        </authorList>
    </citation>
    <scope>IDENTIFICATION</scope>
    <source>
        <strain evidence="4">05x7-T-G4-1.051#20</strain>
    </source>
</reference>
<dbReference type="SMART" id="SM00181">
    <property type="entry name" value="EGF"/>
    <property type="match status" value="8"/>
</dbReference>
<sequence>MCVAGVDTTIFKAHSVRAASVSKAKGNFVSVDDILTKDIGGAMVLNDQVVITDTVSCPAGYMVIGDNCVACSMGTFYNSTSQNCEICPVGTYGSSTGLTDCTICGSGKTTLGVGYTASGECVGGCLIGNYWDGSKCALCPKHYYQNMTGKDYCFSCPLGKKTSGMGSNSSSQCFDDCSEGTELKPDGKCVECLRGYYRSFLEDVCMECPAGNTTAGNGSTSKDSCDMTICYNGTYRNKTANVCESCPVGEYQPEDLQEECIKCPTKYSTESAGKNNITDCKFYCPKGYEILSAANETCLPCSRGFYKDNSDLFGSCVSCPTGNTTEKMNSTSIESCSISECSSGQEIDSTGECYDCDLNKYQPVNIPTSTDKCLSCKDNYGTKQKMSNISSDCLPMCLGGHFFNQTSMMCEKCPRGSWNNGNFTMKFEDCVACPVNFTTTGPGMTSEDNCTLLDCDPGSYISGTDCLMCDYGYYQTARHQGSCIKCGDNLNTSIEGASKQEECQLYCGAGFEGQTGCTACKEGFVKGGSGTFMCQECTGNLTSNDARTECTELFCDKGFYSNAHQNSCMPCDIGYFKKDRGNALKCTGCPDGFLTPNIASTSAENCNEPFCIPGHYLNSSDVCVPCLIGFYKDVTGNGNCTACPSNLTTPLISSTELSNCSIVVCDAGEKRISSNNTCMKCPLGYYQPKRGENDCIKCGDGQTTEQVGTDTMTGCIPICPAGEEYVSTSKTCKECLLGSYKSEIGNNKACTRCPGGYTTEFTGSISVSNCSLPDCLPGTYRSAGGCQNCTVGTYQDLNSQESCKPCPSVKNTTETTGAKSESYCIKFCLPGQQYDRTTATCQNCPKDFYTNKTISQYCIKCPDGYITYGEGSDTCVKLSIPDSGTTQAPAEPVQQTYSFNLKYKAEVDCDNFGSIRNQIKANILGKIRGHLRNLVKRFAKLCSLPVISKCFASIEVKIKNCNTATTRKRSTAPSFIDVELNIPDLGETVTDSSKDVELQTEAVLQEDLDTQKAEYTPEGFTLDGSSFVGKYVTCTVGYISTNNNQSCEKCLAGTYHDSTSNQCLNCTHNSYQEEDGQSTCINCPESINKYTLFTGSRSKSDCVSECKKNPNYCKNEGKCYSNEVTIWCTCKERFSGPKCEDQAELTSNTPYIIGGAVGGFALLMIIALVVISIVRCLKGSRDSSASKYSQKDDLDYNGYNYNVPLQMYDNNSKRGRMPDSYARMNPAFGYDDQFGDTYPRGPYREDNNAYRWQEANGDYDL</sequence>
<dbReference type="EnsemblMetazoa" id="G2048.1">
    <property type="protein sequence ID" value="G2048.1:cds"/>
    <property type="gene ID" value="G2048"/>
</dbReference>
<evidence type="ECO:0000256" key="2">
    <source>
        <dbReference type="SAM" id="Phobius"/>
    </source>
</evidence>
<dbReference type="InterPro" id="IPR052071">
    <property type="entry name" value="SCUB_EGF-like_domain"/>
</dbReference>
<feature type="domain" description="EGF-like" evidence="3">
    <location>
        <begin position="1103"/>
        <end position="1140"/>
    </location>
</feature>
<dbReference type="SUPFAM" id="SSF57184">
    <property type="entry name" value="Growth factor receptor domain"/>
    <property type="match status" value="6"/>
</dbReference>
<dbReference type="Pfam" id="PF07699">
    <property type="entry name" value="Ephrin_rec_like"/>
    <property type="match status" value="12"/>
</dbReference>
<dbReference type="GO" id="GO:0009986">
    <property type="term" value="C:cell surface"/>
    <property type="evidence" value="ECO:0007669"/>
    <property type="project" value="TreeGrafter"/>
</dbReference>
<dbReference type="InterPro" id="IPR000742">
    <property type="entry name" value="EGF"/>
</dbReference>
<keyword evidence="5" id="KW-1185">Reference proteome</keyword>
<dbReference type="AlphaFoldDB" id="A0A8W8JQE5"/>
<organism evidence="4 5">
    <name type="scientific">Magallana gigas</name>
    <name type="common">Pacific oyster</name>
    <name type="synonym">Crassostrea gigas</name>
    <dbReference type="NCBI Taxonomy" id="29159"/>
    <lineage>
        <taxon>Eukaryota</taxon>
        <taxon>Metazoa</taxon>
        <taxon>Spiralia</taxon>
        <taxon>Lophotrochozoa</taxon>
        <taxon>Mollusca</taxon>
        <taxon>Bivalvia</taxon>
        <taxon>Autobranchia</taxon>
        <taxon>Pteriomorphia</taxon>
        <taxon>Ostreida</taxon>
        <taxon>Ostreoidea</taxon>
        <taxon>Ostreidae</taxon>
        <taxon>Magallana</taxon>
    </lineage>
</organism>
<dbReference type="Gene3D" id="2.10.50.10">
    <property type="entry name" value="Tumor Necrosis Factor Receptor, subunit A, domain 2"/>
    <property type="match status" value="13"/>
</dbReference>
<keyword evidence="2" id="KW-0472">Membrane</keyword>
<keyword evidence="2" id="KW-1133">Transmembrane helix</keyword>
<feature type="disulfide bond" evidence="1">
    <location>
        <begin position="1130"/>
        <end position="1139"/>
    </location>
</feature>
<dbReference type="GO" id="GO:0005615">
    <property type="term" value="C:extracellular space"/>
    <property type="evidence" value="ECO:0007669"/>
    <property type="project" value="TreeGrafter"/>
</dbReference>
<protein>
    <recommendedName>
        <fullName evidence="3">EGF-like domain-containing protein</fullName>
    </recommendedName>
</protein>
<dbReference type="InterPro" id="IPR009030">
    <property type="entry name" value="Growth_fac_rcpt_cys_sf"/>
</dbReference>
<accession>A0A8W8JQE5</accession>
<keyword evidence="2" id="KW-0812">Transmembrane</keyword>
<dbReference type="PROSITE" id="PS50026">
    <property type="entry name" value="EGF_3"/>
    <property type="match status" value="1"/>
</dbReference>
<dbReference type="GO" id="GO:0007165">
    <property type="term" value="P:signal transduction"/>
    <property type="evidence" value="ECO:0007669"/>
    <property type="project" value="TreeGrafter"/>
</dbReference>